<feature type="compositionally biased region" description="Low complexity" evidence="3">
    <location>
        <begin position="61"/>
        <end position="86"/>
    </location>
</feature>
<dbReference type="Proteomes" id="UP001165423">
    <property type="component" value="Unassembled WGS sequence"/>
</dbReference>
<organism evidence="5 6">
    <name type="scientific">Cognatiluteimonas sedimenti</name>
    <dbReference type="NCBI Taxonomy" id="2927791"/>
    <lineage>
        <taxon>Bacteria</taxon>
        <taxon>Pseudomonadati</taxon>
        <taxon>Pseudomonadota</taxon>
        <taxon>Gammaproteobacteria</taxon>
        <taxon>Lysobacterales</taxon>
        <taxon>Lysobacteraceae</taxon>
        <taxon>Cognatiluteimonas</taxon>
    </lineage>
</organism>
<dbReference type="Pfam" id="PF04333">
    <property type="entry name" value="MlaA"/>
    <property type="match status" value="1"/>
</dbReference>
<feature type="signal peptide" evidence="4">
    <location>
        <begin position="1"/>
        <end position="20"/>
    </location>
</feature>
<feature type="chain" id="PRO_5046387881" evidence="4">
    <location>
        <begin position="21"/>
        <end position="377"/>
    </location>
</feature>
<keyword evidence="6" id="KW-1185">Reference proteome</keyword>
<reference evidence="5 6" key="1">
    <citation type="submission" date="2022-03" db="EMBL/GenBank/DDBJ databases">
        <title>Luteimonas soily sp. nov., a novel bacterium isolated from the soil.</title>
        <authorList>
            <person name="Zhang X."/>
        </authorList>
    </citation>
    <scope>NUCLEOTIDE SEQUENCE [LARGE SCALE GENOMIC DNA]</scope>
    <source>
        <strain evidence="5 6">50</strain>
    </source>
</reference>
<feature type="region of interest" description="Disordered" evidence="3">
    <location>
        <begin position="59"/>
        <end position="86"/>
    </location>
</feature>
<evidence type="ECO:0000313" key="5">
    <source>
        <dbReference type="EMBL" id="MCJ0826268.1"/>
    </source>
</evidence>
<dbReference type="EMBL" id="JALGCL010000003">
    <property type="protein sequence ID" value="MCJ0826268.1"/>
    <property type="molecule type" value="Genomic_DNA"/>
</dbReference>
<evidence type="ECO:0000256" key="3">
    <source>
        <dbReference type="SAM" id="MobiDB-lite"/>
    </source>
</evidence>
<gene>
    <name evidence="5" type="ORF">MQC88_09955</name>
</gene>
<evidence type="ECO:0000256" key="4">
    <source>
        <dbReference type="SAM" id="SignalP"/>
    </source>
</evidence>
<evidence type="ECO:0000313" key="6">
    <source>
        <dbReference type="Proteomes" id="UP001165423"/>
    </source>
</evidence>
<keyword evidence="5" id="KW-0449">Lipoprotein</keyword>
<sequence length="377" mass="40097">MRAFPLVVLTLSLASLPAMAQVVPAPPLARQAIAAPDCVVVRGGDGRAATACVPAMDAAGTPQPASATAEPAQAAPQANAPAAEAEALDAAAPLAADAAPAVPVDATVAQQPPTQAELDYAALYGTQDYDPVADPNLPAPAELPKSYDPWEGMNRKVHRFNNAVDRRIATPLAHAYVAAVPRPIRLGVGNFFANLGQPVAALNALLQGKPKQAAQALGRFALNATLGIGGIFDPASDASLPYRDEDFGQTLGKWGWEHSRYVELPLFGPRTLRDVFGLVGDGQLSMIRQVEDDPTRVFLQGLQLVDVRTQLFAIDSMREGAADDYALVRDAWLQRRRYQIFGDRKQQDEELPEYLREDTGNPSVPADAMPIMPAGGN</sequence>
<comment type="caution">
    <text evidence="5">The sequence shown here is derived from an EMBL/GenBank/DDBJ whole genome shotgun (WGS) entry which is preliminary data.</text>
</comment>
<feature type="compositionally biased region" description="Basic and acidic residues" evidence="3">
    <location>
        <begin position="349"/>
        <end position="359"/>
    </location>
</feature>
<dbReference type="PANTHER" id="PTHR30035">
    <property type="entry name" value="LIPOPROTEIN VACJ-RELATED"/>
    <property type="match status" value="1"/>
</dbReference>
<accession>A0ABT0A5Q9</accession>
<dbReference type="PANTHER" id="PTHR30035:SF3">
    <property type="entry name" value="INTERMEMBRANE PHOSPHOLIPID TRANSPORT SYSTEM LIPOPROTEIN MLAA"/>
    <property type="match status" value="1"/>
</dbReference>
<feature type="region of interest" description="Disordered" evidence="3">
    <location>
        <begin position="349"/>
        <end position="377"/>
    </location>
</feature>
<comment type="similarity">
    <text evidence="1">Belongs to the MlaA family.</text>
</comment>
<keyword evidence="2 4" id="KW-0732">Signal</keyword>
<protein>
    <submittedName>
        <fullName evidence="5">VacJ family lipoprotein</fullName>
    </submittedName>
</protein>
<proteinExistence type="inferred from homology"/>
<evidence type="ECO:0000256" key="2">
    <source>
        <dbReference type="ARBA" id="ARBA00022729"/>
    </source>
</evidence>
<dbReference type="InterPro" id="IPR007428">
    <property type="entry name" value="MlaA"/>
</dbReference>
<evidence type="ECO:0000256" key="1">
    <source>
        <dbReference type="ARBA" id="ARBA00010634"/>
    </source>
</evidence>
<dbReference type="PRINTS" id="PR01805">
    <property type="entry name" value="VACJLIPOPROT"/>
</dbReference>
<name>A0ABT0A5Q9_9GAMM</name>
<dbReference type="RefSeq" id="WP_243321575.1">
    <property type="nucleotide sequence ID" value="NZ_JALGCL010000003.1"/>
</dbReference>